<evidence type="ECO:0000256" key="5">
    <source>
        <dbReference type="ARBA" id="ARBA00022500"/>
    </source>
</evidence>
<dbReference type="PANTHER" id="PTHR35091:SF2">
    <property type="entry name" value="FLAGELLAR PROTEIN FLIL"/>
    <property type="match status" value="1"/>
</dbReference>
<feature type="compositionally biased region" description="Basic and acidic residues" evidence="11">
    <location>
        <begin position="66"/>
        <end position="80"/>
    </location>
</feature>
<evidence type="ECO:0000256" key="7">
    <source>
        <dbReference type="ARBA" id="ARBA00022779"/>
    </source>
</evidence>
<organism evidence="12 13">
    <name type="scientific">Hephaestia caeni</name>
    <dbReference type="NCBI Taxonomy" id="645617"/>
    <lineage>
        <taxon>Bacteria</taxon>
        <taxon>Pseudomonadati</taxon>
        <taxon>Pseudomonadota</taxon>
        <taxon>Alphaproteobacteria</taxon>
        <taxon>Sphingomonadales</taxon>
        <taxon>Sphingomonadaceae</taxon>
        <taxon>Hephaestia</taxon>
    </lineage>
</organism>
<sequence>MSDDSNATAPKKKGGLKKVLMMTVALVALVGGGVGAGLYAASSGLIGGGGGAAAVENGPRLVPKAEEKRAPAPGEGEGHGESSSSGSGESTPLGVGGDKYASTYYAMDKEFTSNLRDSAHYVQVGIAVGTHYDDRVIENLRTHEIAVRSAVLMTLGDATEDDVFSSEGKKHLQTKIVASINNVLKQKEGFGGIGNVYFTNFVVQ</sequence>
<comment type="caution">
    <text evidence="12">The sequence shown here is derived from an EMBL/GenBank/DDBJ whole genome shotgun (WGS) entry which is preliminary data.</text>
</comment>
<evidence type="ECO:0000256" key="6">
    <source>
        <dbReference type="ARBA" id="ARBA00022692"/>
    </source>
</evidence>
<keyword evidence="12" id="KW-0969">Cilium</keyword>
<dbReference type="Proteomes" id="UP000266568">
    <property type="component" value="Unassembled WGS sequence"/>
</dbReference>
<dbReference type="AlphaFoldDB" id="A0A397P8X5"/>
<comment type="function">
    <text evidence="1 10">Controls the rotational direction of flagella during chemotaxis.</text>
</comment>
<dbReference type="EMBL" id="QXDC01000003">
    <property type="protein sequence ID" value="RIA44519.1"/>
    <property type="molecule type" value="Genomic_DNA"/>
</dbReference>
<keyword evidence="12" id="KW-0966">Cell projection</keyword>
<keyword evidence="10" id="KW-0997">Cell inner membrane</keyword>
<evidence type="ECO:0000256" key="2">
    <source>
        <dbReference type="ARBA" id="ARBA00004162"/>
    </source>
</evidence>
<evidence type="ECO:0000256" key="9">
    <source>
        <dbReference type="ARBA" id="ARBA00023136"/>
    </source>
</evidence>
<dbReference type="InterPro" id="IPR005503">
    <property type="entry name" value="FliL"/>
</dbReference>
<dbReference type="RefSeq" id="WP_119036164.1">
    <property type="nucleotide sequence ID" value="NZ_QXDC01000003.1"/>
</dbReference>
<feature type="region of interest" description="Disordered" evidence="11">
    <location>
        <begin position="66"/>
        <end position="94"/>
    </location>
</feature>
<feature type="transmembrane region" description="Helical" evidence="10">
    <location>
        <begin position="20"/>
        <end position="41"/>
    </location>
</feature>
<proteinExistence type="inferred from homology"/>
<keyword evidence="12" id="KW-0282">Flagellum</keyword>
<keyword evidence="9 10" id="KW-0472">Membrane</keyword>
<name>A0A397P8X5_9SPHN</name>
<keyword evidence="8 10" id="KW-1133">Transmembrane helix</keyword>
<keyword evidence="5 10" id="KW-0145">Chemotaxis</keyword>
<feature type="compositionally biased region" description="Low complexity" evidence="11">
    <location>
        <begin position="81"/>
        <end position="90"/>
    </location>
</feature>
<evidence type="ECO:0000256" key="3">
    <source>
        <dbReference type="ARBA" id="ARBA00008281"/>
    </source>
</evidence>
<dbReference type="GO" id="GO:0071978">
    <property type="term" value="P:bacterial-type flagellum-dependent swarming motility"/>
    <property type="evidence" value="ECO:0007669"/>
    <property type="project" value="TreeGrafter"/>
</dbReference>
<comment type="subcellular location">
    <subcellularLocation>
        <location evidence="10">Cell inner membrane</location>
    </subcellularLocation>
    <subcellularLocation>
        <location evidence="2">Cell membrane</location>
        <topology evidence="2">Single-pass membrane protein</topology>
    </subcellularLocation>
</comment>
<evidence type="ECO:0000256" key="4">
    <source>
        <dbReference type="ARBA" id="ARBA00022475"/>
    </source>
</evidence>
<protein>
    <recommendedName>
        <fullName evidence="10">Flagellar protein FliL</fullName>
    </recommendedName>
</protein>
<accession>A0A397P8X5</accession>
<gene>
    <name evidence="12" type="ORF">DFR49_2764</name>
</gene>
<dbReference type="GO" id="GO:0009425">
    <property type="term" value="C:bacterial-type flagellum basal body"/>
    <property type="evidence" value="ECO:0007669"/>
    <property type="project" value="InterPro"/>
</dbReference>
<evidence type="ECO:0000313" key="13">
    <source>
        <dbReference type="Proteomes" id="UP000266568"/>
    </source>
</evidence>
<keyword evidence="7 10" id="KW-0283">Flagellar rotation</keyword>
<reference evidence="12 13" key="1">
    <citation type="submission" date="2018-08" db="EMBL/GenBank/DDBJ databases">
        <title>Genomic Encyclopedia of Type Strains, Phase IV (KMG-IV): sequencing the most valuable type-strain genomes for metagenomic binning, comparative biology and taxonomic classification.</title>
        <authorList>
            <person name="Goeker M."/>
        </authorList>
    </citation>
    <scope>NUCLEOTIDE SEQUENCE [LARGE SCALE GENOMIC DNA]</scope>
    <source>
        <strain evidence="12 13">DSM 25527</strain>
    </source>
</reference>
<comment type="similarity">
    <text evidence="3 10">Belongs to the FliL family.</text>
</comment>
<evidence type="ECO:0000256" key="10">
    <source>
        <dbReference type="RuleBase" id="RU364125"/>
    </source>
</evidence>
<keyword evidence="13" id="KW-1185">Reference proteome</keyword>
<dbReference type="OrthoDB" id="7058946at2"/>
<keyword evidence="4" id="KW-1003">Cell membrane</keyword>
<dbReference type="GO" id="GO:0006935">
    <property type="term" value="P:chemotaxis"/>
    <property type="evidence" value="ECO:0007669"/>
    <property type="project" value="UniProtKB-KW"/>
</dbReference>
<keyword evidence="6 10" id="KW-0812">Transmembrane</keyword>
<dbReference type="PANTHER" id="PTHR35091">
    <property type="entry name" value="FLAGELLAR PROTEIN FLIL"/>
    <property type="match status" value="1"/>
</dbReference>
<dbReference type="GO" id="GO:0005886">
    <property type="term" value="C:plasma membrane"/>
    <property type="evidence" value="ECO:0007669"/>
    <property type="project" value="UniProtKB-SubCell"/>
</dbReference>
<evidence type="ECO:0000256" key="11">
    <source>
        <dbReference type="SAM" id="MobiDB-lite"/>
    </source>
</evidence>
<dbReference type="Pfam" id="PF03748">
    <property type="entry name" value="FliL"/>
    <property type="match status" value="1"/>
</dbReference>
<evidence type="ECO:0000313" key="12">
    <source>
        <dbReference type="EMBL" id="RIA44519.1"/>
    </source>
</evidence>
<evidence type="ECO:0000256" key="1">
    <source>
        <dbReference type="ARBA" id="ARBA00002254"/>
    </source>
</evidence>
<evidence type="ECO:0000256" key="8">
    <source>
        <dbReference type="ARBA" id="ARBA00022989"/>
    </source>
</evidence>